<evidence type="ECO:0000256" key="5">
    <source>
        <dbReference type="ARBA" id="ARBA00022917"/>
    </source>
</evidence>
<feature type="domain" description="Arginyl tRNA synthetase N-terminal" evidence="12">
    <location>
        <begin position="5"/>
        <end position="91"/>
    </location>
</feature>
<dbReference type="SUPFAM" id="SSF55190">
    <property type="entry name" value="Arginyl-tRNA synthetase (ArgRS), N-terminal 'additional' domain"/>
    <property type="match status" value="1"/>
</dbReference>
<dbReference type="FunFam" id="1.10.730.10:FF:000006">
    <property type="entry name" value="Arginyl-tRNA synthetase 2, mitochondrial"/>
    <property type="match status" value="1"/>
</dbReference>
<dbReference type="SMART" id="SM00836">
    <property type="entry name" value="DALR_1"/>
    <property type="match status" value="1"/>
</dbReference>
<comment type="catalytic activity">
    <reaction evidence="7 8">
        <text>tRNA(Arg) + L-arginine + ATP = L-arginyl-tRNA(Arg) + AMP + diphosphate</text>
        <dbReference type="Rhea" id="RHEA:20301"/>
        <dbReference type="Rhea" id="RHEA-COMP:9658"/>
        <dbReference type="Rhea" id="RHEA-COMP:9673"/>
        <dbReference type="ChEBI" id="CHEBI:30616"/>
        <dbReference type="ChEBI" id="CHEBI:32682"/>
        <dbReference type="ChEBI" id="CHEBI:33019"/>
        <dbReference type="ChEBI" id="CHEBI:78442"/>
        <dbReference type="ChEBI" id="CHEBI:78513"/>
        <dbReference type="ChEBI" id="CHEBI:456215"/>
        <dbReference type="EC" id="6.1.1.19"/>
    </reaction>
</comment>
<dbReference type="Pfam" id="PF00750">
    <property type="entry name" value="tRNA-synt_1d"/>
    <property type="match status" value="2"/>
</dbReference>
<dbReference type="PANTHER" id="PTHR11956:SF5">
    <property type="entry name" value="ARGININE--TRNA LIGASE, CYTOPLASMIC"/>
    <property type="match status" value="1"/>
</dbReference>
<evidence type="ECO:0000256" key="8">
    <source>
        <dbReference type="HAMAP-Rule" id="MF_00123"/>
    </source>
</evidence>
<keyword evidence="4 8" id="KW-0067">ATP-binding</keyword>
<dbReference type="InterPro" id="IPR009080">
    <property type="entry name" value="tRNAsynth_Ia_anticodon-bd"/>
</dbReference>
<dbReference type="Proteomes" id="UP001063698">
    <property type="component" value="Chromosome"/>
</dbReference>
<feature type="domain" description="DALR anticodon binding" evidence="11">
    <location>
        <begin position="506"/>
        <end position="621"/>
    </location>
</feature>
<dbReference type="Gene3D" id="1.10.730.10">
    <property type="entry name" value="Isoleucyl-tRNA Synthetase, Domain 1"/>
    <property type="match status" value="1"/>
</dbReference>
<sequence>MYALVDLKNEFIKKVKEALKEKGVEADELELLRSLAPPPSPELGDWGVPLFKYAKMLKMKPYDLVKELSEKIKVKGVKELKAVGGYLNAFVDVNEIAKRLLEEAIKEDYGTWNVPGRRVVEHTSANPVHPLHIGHVRNMFLGDSLAKILKNYGNEVQTRFYVNDVGRQVTVLVYALLKMGRLLPPEEQKPDHWYGIVYSVANAVIESKGPERDEWVPILEELRSKYPEIVKELEEKLKDKSYEEINKEISDLMKRYENKEEEAVKAFRTVVNKVIDGFKESMEVVGVRHDVWDWESELVWSGMVDMILKKAKELGIAKVKDGALVIEFNFLNDEIRERLRIPKGLEIPPLVLVRSDGTTLYTTRDIAYTIKKFEEFNADEVINVIATEQRLPQAQLRLALWALGYKRYAENLIHYAYEMVNIPGMKMSGRRGRMITLDWLVDEAIKRVKPLVEERSVLQGEEREKIARVVAVGAIKYAMVSVSKDKPITFKWNEVLNFERSSAPYIQYTHARAVGILRKANEEVNLDKADFSKAEAHRELILKIGEFPEVTRKAAEDLAPEKIAVYLSELSDLFNKFYHEHPVSKEPDEGYKQLKLAMVKAVANTLRRGLDLLGIEAPERM</sequence>
<dbReference type="NCBIfam" id="NF002446">
    <property type="entry name" value="PRK01611.3-3"/>
    <property type="match status" value="1"/>
</dbReference>
<feature type="short sequence motif" description="'HIGH' region" evidence="8">
    <location>
        <begin position="125"/>
        <end position="135"/>
    </location>
</feature>
<keyword evidence="2 8" id="KW-0436">Ligase</keyword>
<evidence type="ECO:0000313" key="13">
    <source>
        <dbReference type="EMBL" id="UXD21329.1"/>
    </source>
</evidence>
<feature type="coiled-coil region" evidence="10">
    <location>
        <begin position="219"/>
        <end position="269"/>
    </location>
</feature>
<dbReference type="InterPro" id="IPR005148">
    <property type="entry name" value="Arg-tRNA-synth_N"/>
</dbReference>
<keyword evidence="3 8" id="KW-0547">Nucleotide-binding</keyword>
<dbReference type="CDD" id="cd00671">
    <property type="entry name" value="ArgRS_core"/>
    <property type="match status" value="1"/>
</dbReference>
<organism evidence="13 14">
    <name type="scientific">Ignicoccus pacificus DSM 13166</name>
    <dbReference type="NCBI Taxonomy" id="940294"/>
    <lineage>
        <taxon>Archaea</taxon>
        <taxon>Thermoproteota</taxon>
        <taxon>Thermoprotei</taxon>
        <taxon>Desulfurococcales</taxon>
        <taxon>Desulfurococcaceae</taxon>
        <taxon>Ignicoccus</taxon>
    </lineage>
</organism>
<dbReference type="GO" id="GO:0004814">
    <property type="term" value="F:arginine-tRNA ligase activity"/>
    <property type="evidence" value="ECO:0007669"/>
    <property type="project" value="UniProtKB-UniRule"/>
</dbReference>
<evidence type="ECO:0000256" key="9">
    <source>
        <dbReference type="RuleBase" id="RU363038"/>
    </source>
</evidence>
<dbReference type="EMBL" id="CP006868">
    <property type="protein sequence ID" value="UXD21329.1"/>
    <property type="molecule type" value="Genomic_DNA"/>
</dbReference>
<keyword evidence="6 8" id="KW-0030">Aminoacyl-tRNA synthetase</keyword>
<comment type="similarity">
    <text evidence="1 8 9">Belongs to the class-I aminoacyl-tRNA synthetase family.</text>
</comment>
<dbReference type="SUPFAM" id="SSF47323">
    <property type="entry name" value="Anticodon-binding domain of a subclass of class I aminoacyl-tRNA synthetases"/>
    <property type="match status" value="1"/>
</dbReference>
<keyword evidence="14" id="KW-1185">Reference proteome</keyword>
<dbReference type="InterPro" id="IPR008909">
    <property type="entry name" value="DALR_anticod-bd"/>
</dbReference>
<evidence type="ECO:0000313" key="14">
    <source>
        <dbReference type="Proteomes" id="UP001063698"/>
    </source>
</evidence>
<dbReference type="CDD" id="cd07956">
    <property type="entry name" value="Anticodon_Ia_Arg"/>
    <property type="match status" value="1"/>
</dbReference>
<evidence type="ECO:0000256" key="4">
    <source>
        <dbReference type="ARBA" id="ARBA00022840"/>
    </source>
</evidence>
<reference evidence="13" key="1">
    <citation type="submission" date="2013-11" db="EMBL/GenBank/DDBJ databases">
        <title>Comparative genomics of Ignicoccus.</title>
        <authorList>
            <person name="Podar M."/>
        </authorList>
    </citation>
    <scope>NUCLEOTIDE SEQUENCE</scope>
    <source>
        <strain evidence="13">DSM 13166</strain>
    </source>
</reference>
<comment type="subcellular location">
    <subcellularLocation>
        <location evidence="8">Cytoplasm</location>
    </subcellularLocation>
</comment>
<dbReference type="InterPro" id="IPR036695">
    <property type="entry name" value="Arg-tRNA-synth_N_sf"/>
</dbReference>
<keyword evidence="5 8" id="KW-0648">Protein biosynthesis</keyword>
<gene>
    <name evidence="8" type="primary">argS</name>
    <name evidence="13" type="ORF">IPA_02975</name>
</gene>
<dbReference type="Gene3D" id="3.40.50.620">
    <property type="entry name" value="HUPs"/>
    <property type="match status" value="1"/>
</dbReference>
<dbReference type="KEGG" id="ipc:IPA_02975"/>
<dbReference type="SUPFAM" id="SSF52374">
    <property type="entry name" value="Nucleotidylyl transferase"/>
    <property type="match status" value="1"/>
</dbReference>
<dbReference type="InterPro" id="IPR014729">
    <property type="entry name" value="Rossmann-like_a/b/a_fold"/>
</dbReference>
<dbReference type="GO" id="GO:0005737">
    <property type="term" value="C:cytoplasm"/>
    <property type="evidence" value="ECO:0007669"/>
    <property type="project" value="UniProtKB-SubCell"/>
</dbReference>
<evidence type="ECO:0000256" key="6">
    <source>
        <dbReference type="ARBA" id="ARBA00023146"/>
    </source>
</evidence>
<dbReference type="SMART" id="SM01016">
    <property type="entry name" value="Arg_tRNA_synt_N"/>
    <property type="match status" value="1"/>
</dbReference>
<dbReference type="NCBIfam" id="TIGR00456">
    <property type="entry name" value="argS"/>
    <property type="match status" value="1"/>
</dbReference>
<evidence type="ECO:0000256" key="1">
    <source>
        <dbReference type="ARBA" id="ARBA00005594"/>
    </source>
</evidence>
<dbReference type="GO" id="GO:0005524">
    <property type="term" value="F:ATP binding"/>
    <property type="evidence" value="ECO:0007669"/>
    <property type="project" value="UniProtKB-UniRule"/>
</dbReference>
<dbReference type="PRINTS" id="PR01038">
    <property type="entry name" value="TRNASYNTHARG"/>
</dbReference>
<keyword evidence="8" id="KW-0963">Cytoplasm</keyword>
<evidence type="ECO:0000256" key="7">
    <source>
        <dbReference type="ARBA" id="ARBA00049339"/>
    </source>
</evidence>
<evidence type="ECO:0000256" key="10">
    <source>
        <dbReference type="SAM" id="Coils"/>
    </source>
</evidence>
<dbReference type="EC" id="6.1.1.19" evidence="8"/>
<protein>
    <recommendedName>
        <fullName evidence="8">Arginine--tRNA ligase</fullName>
        <ecNumber evidence="8">6.1.1.19</ecNumber>
    </recommendedName>
    <alternativeName>
        <fullName evidence="8">Arginyl-tRNA synthetase</fullName>
        <shortName evidence="8">ArgRS</shortName>
    </alternativeName>
</protein>
<evidence type="ECO:0000259" key="12">
    <source>
        <dbReference type="SMART" id="SM01016"/>
    </source>
</evidence>
<accession>A0A977PKE0</accession>
<dbReference type="AlphaFoldDB" id="A0A977PKE0"/>
<dbReference type="Pfam" id="PF03485">
    <property type="entry name" value="Arg_tRNA_synt_N"/>
    <property type="match status" value="1"/>
</dbReference>
<dbReference type="InterPro" id="IPR001278">
    <property type="entry name" value="Arg-tRNA-ligase"/>
</dbReference>
<evidence type="ECO:0000256" key="3">
    <source>
        <dbReference type="ARBA" id="ARBA00022741"/>
    </source>
</evidence>
<dbReference type="InterPro" id="IPR035684">
    <property type="entry name" value="ArgRS_core"/>
</dbReference>
<evidence type="ECO:0000256" key="2">
    <source>
        <dbReference type="ARBA" id="ARBA00022598"/>
    </source>
</evidence>
<dbReference type="Pfam" id="PF05746">
    <property type="entry name" value="DALR_1"/>
    <property type="match status" value="1"/>
</dbReference>
<proteinExistence type="inferred from homology"/>
<evidence type="ECO:0000259" key="11">
    <source>
        <dbReference type="SMART" id="SM00836"/>
    </source>
</evidence>
<name>A0A977PKE0_9CREN</name>
<dbReference type="GO" id="GO:0006420">
    <property type="term" value="P:arginyl-tRNA aminoacylation"/>
    <property type="evidence" value="ECO:0007669"/>
    <property type="project" value="UniProtKB-UniRule"/>
</dbReference>
<dbReference type="Gene3D" id="3.30.1360.70">
    <property type="entry name" value="Arginyl tRNA synthetase N-terminal domain"/>
    <property type="match status" value="1"/>
</dbReference>
<keyword evidence="10" id="KW-0175">Coiled coil</keyword>
<dbReference type="PANTHER" id="PTHR11956">
    <property type="entry name" value="ARGINYL-TRNA SYNTHETASE"/>
    <property type="match status" value="1"/>
</dbReference>
<dbReference type="HAMAP" id="MF_00123">
    <property type="entry name" value="Arg_tRNA_synth"/>
    <property type="match status" value="1"/>
</dbReference>